<name>A0A511KIC8_RHOTO</name>
<sequence>MGILDRFTRRKDKGSIALADDEKGYRYEQDPTREPKDRPASRASRFKEVTGSRRRYLGNWAPHPNMIRGIRFVLYSLTSLAALTTAAFGISVVVYYNTHEPVIKPAWGSLIADIVFGIGTPGVLFGMMLVLPRLFRHGGALDILNQTRMELLTLFGLAVVWVSGALALACDLRGQENCLWDGYWHYPKPSDFQNACNRINWSVALAYTTFGLTCLQMAVIWGIAGYILLFLDQEVLTEHTNSMGSRAYLARSRAQQQHKVLRAARQSGVSTMGPSSGSGRRSSSFGAAVGASLMDDDEMSETGPGPMAGGVIASRSLPNSQRAPGGGAGPMMGGSAPHVSVTNPDGATSMTRASRSNSQGSNVRFHDHPYYDDDLNEAQPAAASRRAPGGMWNTGAPRLGDEERAGVGAQDPFEDQRGGYYGYENEAGLTSLHV</sequence>
<feature type="compositionally biased region" description="Polar residues" evidence="1">
    <location>
        <begin position="340"/>
        <end position="362"/>
    </location>
</feature>
<dbReference type="AlphaFoldDB" id="A0A511KIC8"/>
<feature type="transmembrane region" description="Helical" evidence="2">
    <location>
        <begin position="151"/>
        <end position="169"/>
    </location>
</feature>
<keyword evidence="2" id="KW-0812">Transmembrane</keyword>
<dbReference type="OrthoDB" id="2524732at2759"/>
<feature type="transmembrane region" description="Helical" evidence="2">
    <location>
        <begin position="210"/>
        <end position="231"/>
    </location>
</feature>
<feature type="region of interest" description="Disordered" evidence="1">
    <location>
        <begin position="260"/>
        <end position="364"/>
    </location>
</feature>
<feature type="transmembrane region" description="Helical" evidence="2">
    <location>
        <begin position="107"/>
        <end position="131"/>
    </location>
</feature>
<feature type="region of interest" description="Disordered" evidence="1">
    <location>
        <begin position="380"/>
        <end position="434"/>
    </location>
</feature>
<feature type="transmembrane region" description="Helical" evidence="2">
    <location>
        <begin position="72"/>
        <end position="95"/>
    </location>
</feature>
<proteinExistence type="predicted"/>
<feature type="region of interest" description="Disordered" evidence="1">
    <location>
        <begin position="21"/>
        <end position="47"/>
    </location>
</feature>
<protein>
    <submittedName>
        <fullName evidence="3">Uncharacterized protein</fullName>
    </submittedName>
</protein>
<evidence type="ECO:0000256" key="2">
    <source>
        <dbReference type="SAM" id="Phobius"/>
    </source>
</evidence>
<reference evidence="3 4" key="1">
    <citation type="submission" date="2019-07" db="EMBL/GenBank/DDBJ databases">
        <title>Rhodotorula toruloides NBRC10032 genome sequencing.</title>
        <authorList>
            <person name="Shida Y."/>
            <person name="Takaku H."/>
            <person name="Ogasawara W."/>
            <person name="Mori K."/>
        </authorList>
    </citation>
    <scope>NUCLEOTIDE SEQUENCE [LARGE SCALE GENOMIC DNA]</scope>
    <source>
        <strain evidence="3 4">NBRC10032</strain>
    </source>
</reference>
<accession>A0A511KIC8</accession>
<gene>
    <name evidence="3" type="ORF">Rt10032_c10g4135</name>
</gene>
<comment type="caution">
    <text evidence="3">The sequence shown here is derived from an EMBL/GenBank/DDBJ whole genome shotgun (WGS) entry which is preliminary data.</text>
</comment>
<evidence type="ECO:0000313" key="4">
    <source>
        <dbReference type="Proteomes" id="UP000321518"/>
    </source>
</evidence>
<evidence type="ECO:0000256" key="1">
    <source>
        <dbReference type="SAM" id="MobiDB-lite"/>
    </source>
</evidence>
<evidence type="ECO:0000313" key="3">
    <source>
        <dbReference type="EMBL" id="GEM10118.1"/>
    </source>
</evidence>
<dbReference type="EMBL" id="BJWK01000010">
    <property type="protein sequence ID" value="GEM10118.1"/>
    <property type="molecule type" value="Genomic_DNA"/>
</dbReference>
<keyword evidence="2" id="KW-0472">Membrane</keyword>
<organism evidence="3 4">
    <name type="scientific">Rhodotorula toruloides</name>
    <name type="common">Yeast</name>
    <name type="synonym">Rhodosporidium toruloides</name>
    <dbReference type="NCBI Taxonomy" id="5286"/>
    <lineage>
        <taxon>Eukaryota</taxon>
        <taxon>Fungi</taxon>
        <taxon>Dikarya</taxon>
        <taxon>Basidiomycota</taxon>
        <taxon>Pucciniomycotina</taxon>
        <taxon>Microbotryomycetes</taxon>
        <taxon>Sporidiobolales</taxon>
        <taxon>Sporidiobolaceae</taxon>
        <taxon>Rhodotorula</taxon>
    </lineage>
</organism>
<feature type="compositionally biased region" description="Low complexity" evidence="1">
    <location>
        <begin position="273"/>
        <end position="292"/>
    </location>
</feature>
<keyword evidence="2" id="KW-1133">Transmembrane helix</keyword>
<dbReference type="Proteomes" id="UP000321518">
    <property type="component" value="Unassembled WGS sequence"/>
</dbReference>